<dbReference type="InterPro" id="IPR044668">
    <property type="entry name" value="PuuD-like"/>
</dbReference>
<name>A0ABS4IU06_9BACL</name>
<protein>
    <submittedName>
        <fullName evidence="1">Glutamine amidotransferase</fullName>
    </submittedName>
</protein>
<dbReference type="PANTHER" id="PTHR43235">
    <property type="entry name" value="GLUTAMINE AMIDOTRANSFERASE PB2B2.05-RELATED"/>
    <property type="match status" value="1"/>
</dbReference>
<keyword evidence="2" id="KW-1185">Reference proteome</keyword>
<dbReference type="SUPFAM" id="SSF52317">
    <property type="entry name" value="Class I glutamine amidotransferase-like"/>
    <property type="match status" value="1"/>
</dbReference>
<evidence type="ECO:0000313" key="2">
    <source>
        <dbReference type="Proteomes" id="UP001519287"/>
    </source>
</evidence>
<dbReference type="Proteomes" id="UP001519287">
    <property type="component" value="Unassembled WGS sequence"/>
</dbReference>
<dbReference type="InterPro" id="IPR011697">
    <property type="entry name" value="Peptidase_C26"/>
</dbReference>
<dbReference type="Pfam" id="PF07722">
    <property type="entry name" value="Peptidase_C26"/>
    <property type="match status" value="1"/>
</dbReference>
<dbReference type="Gene3D" id="3.40.50.880">
    <property type="match status" value="1"/>
</dbReference>
<reference evidence="1 2" key="1">
    <citation type="submission" date="2021-03" db="EMBL/GenBank/DDBJ databases">
        <title>Genomic Encyclopedia of Type Strains, Phase IV (KMG-IV): sequencing the most valuable type-strain genomes for metagenomic binning, comparative biology and taxonomic classification.</title>
        <authorList>
            <person name="Goeker M."/>
        </authorList>
    </citation>
    <scope>NUCLEOTIDE SEQUENCE [LARGE SCALE GENOMIC DNA]</scope>
    <source>
        <strain evidence="1 2">DSM 26048</strain>
    </source>
</reference>
<evidence type="ECO:0000313" key="1">
    <source>
        <dbReference type="EMBL" id="MBP1991071.1"/>
    </source>
</evidence>
<organism evidence="1 2">
    <name type="scientific">Paenibacillus eucommiae</name>
    <dbReference type="NCBI Taxonomy" id="1355755"/>
    <lineage>
        <taxon>Bacteria</taxon>
        <taxon>Bacillati</taxon>
        <taxon>Bacillota</taxon>
        <taxon>Bacilli</taxon>
        <taxon>Bacillales</taxon>
        <taxon>Paenibacillaceae</taxon>
        <taxon>Paenibacillus</taxon>
    </lineage>
</organism>
<dbReference type="RefSeq" id="WP_245375500.1">
    <property type="nucleotide sequence ID" value="NZ_JAGGLB010000007.1"/>
</dbReference>
<accession>A0ABS4IU06</accession>
<dbReference type="PANTHER" id="PTHR43235:SF1">
    <property type="entry name" value="GLUTAMINE AMIDOTRANSFERASE PB2B2.05-RELATED"/>
    <property type="match status" value="1"/>
</dbReference>
<comment type="caution">
    <text evidence="1">The sequence shown here is derived from an EMBL/GenBank/DDBJ whole genome shotgun (WGS) entry which is preliminary data.</text>
</comment>
<dbReference type="PROSITE" id="PS51273">
    <property type="entry name" value="GATASE_TYPE_1"/>
    <property type="match status" value="1"/>
</dbReference>
<proteinExistence type="predicted"/>
<sequence length="249" mass="27469">MEMPEGVYGLRPIIGITSNISEERLLTTGLSNIQAIVKGGGVPIVLPNLADESSIEQLAASIDGLLVTGGNDADPALYGEEPHPNLGEVCPERDYFETTLIAKFLEKNKPILGICRGCQMINITAGGELFQDIYAQIDKPLLQHTQKAPRSHPSHFVEVKANSLLYEAVQSTRFKVNSFHHQAVKRIADGFEVSALASDGIIEGYESKLHRFVLAVQWHPENLAQKDDEFSLKLFRRFIQACQQGSETI</sequence>
<gene>
    <name evidence="1" type="ORF">J2Z66_002678</name>
</gene>
<dbReference type="CDD" id="cd01745">
    <property type="entry name" value="GATase1_2"/>
    <property type="match status" value="1"/>
</dbReference>
<dbReference type="EMBL" id="JAGGLB010000007">
    <property type="protein sequence ID" value="MBP1991071.1"/>
    <property type="molecule type" value="Genomic_DNA"/>
</dbReference>
<keyword evidence="1" id="KW-0315">Glutamine amidotransferase</keyword>
<dbReference type="InterPro" id="IPR029062">
    <property type="entry name" value="Class_I_gatase-like"/>
</dbReference>